<evidence type="ECO:0000256" key="3">
    <source>
        <dbReference type="ARBA" id="ARBA00023163"/>
    </source>
</evidence>
<dbReference type="InterPro" id="IPR000835">
    <property type="entry name" value="HTH_MarR-typ"/>
</dbReference>
<dbReference type="RefSeq" id="WP_002262079.1">
    <property type="nucleotide sequence ID" value="NZ_AHSR01000009.1"/>
</dbReference>
<dbReference type="PANTHER" id="PTHR33164">
    <property type="entry name" value="TRANSCRIPTIONAL REGULATOR, MARR FAMILY"/>
    <property type="match status" value="1"/>
</dbReference>
<name>A0A829BSD6_STRMG</name>
<dbReference type="Gene3D" id="1.10.10.10">
    <property type="entry name" value="Winged helix-like DNA-binding domain superfamily/Winged helix DNA-binding domain"/>
    <property type="match status" value="1"/>
</dbReference>
<keyword evidence="1" id="KW-0805">Transcription regulation</keyword>
<dbReference type="GO" id="GO:0006950">
    <property type="term" value="P:response to stress"/>
    <property type="evidence" value="ECO:0007669"/>
    <property type="project" value="TreeGrafter"/>
</dbReference>
<evidence type="ECO:0000313" key="6">
    <source>
        <dbReference type="Proteomes" id="UP000011676"/>
    </source>
</evidence>
<dbReference type="InterPro" id="IPR036390">
    <property type="entry name" value="WH_DNA-bd_sf"/>
</dbReference>
<keyword evidence="3" id="KW-0804">Transcription</keyword>
<reference evidence="5 6" key="1">
    <citation type="journal article" date="2013" name="Mol. Biol. Evol.">
        <title>Evolutionary and population genomics of the cavity causing bacteria Streptococcus mutans.</title>
        <authorList>
            <person name="Cornejo O.E."/>
            <person name="Lefebure T."/>
            <person name="Pavinski Bitar P.D."/>
            <person name="Lang P."/>
            <person name="Richards V.P."/>
            <person name="Eilertson K."/>
            <person name="Do T."/>
            <person name="Beighton D."/>
            <person name="Zeng L."/>
            <person name="Ahn S.J."/>
            <person name="Burne R.A."/>
            <person name="Siepel A."/>
            <person name="Bustamante C.D."/>
            <person name="Stanhope M.J."/>
        </authorList>
    </citation>
    <scope>NUCLEOTIDE SEQUENCE [LARGE SCALE GENOMIC DNA]</scope>
    <source>
        <strain evidence="5 6">SM6</strain>
    </source>
</reference>
<evidence type="ECO:0000313" key="5">
    <source>
        <dbReference type="EMBL" id="EMC25105.1"/>
    </source>
</evidence>
<comment type="caution">
    <text evidence="5">The sequence shown here is derived from an EMBL/GenBank/DDBJ whole genome shotgun (WGS) entry which is preliminary data.</text>
</comment>
<evidence type="ECO:0000256" key="1">
    <source>
        <dbReference type="ARBA" id="ARBA00023015"/>
    </source>
</evidence>
<dbReference type="EMBL" id="AHSR01000009">
    <property type="protein sequence ID" value="EMC25105.1"/>
    <property type="molecule type" value="Genomic_DNA"/>
</dbReference>
<dbReference type="PROSITE" id="PS50995">
    <property type="entry name" value="HTH_MARR_2"/>
    <property type="match status" value="1"/>
</dbReference>
<dbReference type="AlphaFoldDB" id="A0A829BSD6"/>
<dbReference type="SUPFAM" id="SSF46785">
    <property type="entry name" value="Winged helix' DNA-binding domain"/>
    <property type="match status" value="1"/>
</dbReference>
<proteinExistence type="predicted"/>
<accession>A0A829BSD6</accession>
<sequence>MTKTFHSQYADNHQESTGLLFARVYNAWHGRVKTALQKVGLTHPQFIILTSLGALELQQDLITQVNLAAFSDMDVMTVSQILKLLLKKGLVERREHPQDSRAKVVFLTDAGRERMNQALPLIEAIDQTYFGQLEEQLSAFNRLLIKLEENHG</sequence>
<keyword evidence="2" id="KW-0238">DNA-binding</keyword>
<evidence type="ECO:0000259" key="4">
    <source>
        <dbReference type="PROSITE" id="PS50995"/>
    </source>
</evidence>
<dbReference type="GO" id="GO:0003677">
    <property type="term" value="F:DNA binding"/>
    <property type="evidence" value="ECO:0007669"/>
    <property type="project" value="UniProtKB-KW"/>
</dbReference>
<gene>
    <name evidence="5" type="ORF">SMU82_02786</name>
</gene>
<dbReference type="InterPro" id="IPR039422">
    <property type="entry name" value="MarR/SlyA-like"/>
</dbReference>
<dbReference type="Proteomes" id="UP000011676">
    <property type="component" value="Unassembled WGS sequence"/>
</dbReference>
<dbReference type="SMART" id="SM00347">
    <property type="entry name" value="HTH_MARR"/>
    <property type="match status" value="1"/>
</dbReference>
<dbReference type="Pfam" id="PF01047">
    <property type="entry name" value="MarR"/>
    <property type="match status" value="1"/>
</dbReference>
<dbReference type="GO" id="GO:0003700">
    <property type="term" value="F:DNA-binding transcription factor activity"/>
    <property type="evidence" value="ECO:0007669"/>
    <property type="project" value="InterPro"/>
</dbReference>
<feature type="domain" description="HTH marR-type" evidence="4">
    <location>
        <begin position="14"/>
        <end position="149"/>
    </location>
</feature>
<protein>
    <submittedName>
        <fullName evidence="5">MarR family transcriptional regulator</fullName>
    </submittedName>
</protein>
<organism evidence="5 6">
    <name type="scientific">Streptococcus mutans SM6</name>
    <dbReference type="NCBI Taxonomy" id="857119"/>
    <lineage>
        <taxon>Bacteria</taxon>
        <taxon>Bacillati</taxon>
        <taxon>Bacillota</taxon>
        <taxon>Bacilli</taxon>
        <taxon>Lactobacillales</taxon>
        <taxon>Streptococcaceae</taxon>
        <taxon>Streptococcus</taxon>
    </lineage>
</organism>
<dbReference type="PANTHER" id="PTHR33164:SF64">
    <property type="entry name" value="TRANSCRIPTIONAL REGULATOR SLYA"/>
    <property type="match status" value="1"/>
</dbReference>
<dbReference type="InterPro" id="IPR036388">
    <property type="entry name" value="WH-like_DNA-bd_sf"/>
</dbReference>
<evidence type="ECO:0000256" key="2">
    <source>
        <dbReference type="ARBA" id="ARBA00023125"/>
    </source>
</evidence>